<protein>
    <submittedName>
        <fullName evidence="1">Putative DUF659 domain-containing protein</fullName>
    </submittedName>
</protein>
<proteinExistence type="predicted"/>
<organism evidence="1 2">
    <name type="scientific">Phytophthora infestans</name>
    <name type="common">Potato late blight agent</name>
    <name type="synonym">Botrytis infestans</name>
    <dbReference type="NCBI Taxonomy" id="4787"/>
    <lineage>
        <taxon>Eukaryota</taxon>
        <taxon>Sar</taxon>
        <taxon>Stramenopiles</taxon>
        <taxon>Oomycota</taxon>
        <taxon>Peronosporomycetes</taxon>
        <taxon>Peronosporales</taxon>
        <taxon>Peronosporaceae</taxon>
        <taxon>Phytophthora</taxon>
    </lineage>
</organism>
<evidence type="ECO:0000313" key="2">
    <source>
        <dbReference type="Proteomes" id="UP000602510"/>
    </source>
</evidence>
<keyword evidence="2" id="KW-1185">Reference proteome</keyword>
<gene>
    <name evidence="1" type="ORF">GN244_ATG14499</name>
</gene>
<dbReference type="Proteomes" id="UP000602510">
    <property type="component" value="Unassembled WGS sequence"/>
</dbReference>
<evidence type="ECO:0000313" key="1">
    <source>
        <dbReference type="EMBL" id="KAF4033573.1"/>
    </source>
</evidence>
<dbReference type="EMBL" id="WSZM01000416">
    <property type="protein sequence ID" value="KAF4033573.1"/>
    <property type="molecule type" value="Genomic_DNA"/>
</dbReference>
<name>A0A833W8D7_PHYIN</name>
<reference evidence="1" key="1">
    <citation type="submission" date="2020-04" db="EMBL/GenBank/DDBJ databases">
        <title>Hybrid Assembly of Korean Phytophthora infestans isolates.</title>
        <authorList>
            <person name="Prokchorchik M."/>
            <person name="Lee Y."/>
            <person name="Seo J."/>
            <person name="Cho J.-H."/>
            <person name="Park Y.-E."/>
            <person name="Jang D.-C."/>
            <person name="Im J.-S."/>
            <person name="Choi J.-G."/>
            <person name="Park H.-J."/>
            <person name="Lee G.-B."/>
            <person name="Lee Y.-G."/>
            <person name="Hong S.-Y."/>
            <person name="Cho K."/>
            <person name="Sohn K.H."/>
        </authorList>
    </citation>
    <scope>NUCLEOTIDE SEQUENCE</scope>
    <source>
        <strain evidence="1">KR_1_A1</strain>
    </source>
</reference>
<comment type="caution">
    <text evidence="1">The sequence shown here is derived from an EMBL/GenBank/DDBJ whole genome shotgun (WGS) entry which is preliminary data.</text>
</comment>
<dbReference type="AlphaFoldDB" id="A0A833W8D7"/>
<sequence>MDILEAKRPQLLCSVRGAHAANLLLKDVMSIQVIKSVPGKVRSLTKLVKKRRALLKQFRKAQVTFSQRYNTSYR</sequence>
<accession>A0A833W8D7</accession>